<evidence type="ECO:0000313" key="2">
    <source>
        <dbReference type="Proteomes" id="UP000008783"/>
    </source>
</evidence>
<dbReference type="OrthoDB" id="2501396at2759"/>
<evidence type="ECO:0000313" key="1">
    <source>
        <dbReference type="EMBL" id="EFP85742.2"/>
    </source>
</evidence>
<dbReference type="InParanoid" id="E3KNA6"/>
<proteinExistence type="predicted"/>
<name>E3KNA6_PUCGT</name>
<dbReference type="GeneID" id="10544308"/>
<dbReference type="EMBL" id="DS178296">
    <property type="protein sequence ID" value="EFP85742.2"/>
    <property type="molecule type" value="Genomic_DNA"/>
</dbReference>
<dbReference type="VEuPathDB" id="FungiDB:PGTG_11071"/>
<dbReference type="KEGG" id="pgr:PGTG_11071"/>
<dbReference type="HOGENOM" id="CLU_047603_0_0_1"/>
<dbReference type="Proteomes" id="UP000008783">
    <property type="component" value="Unassembled WGS sequence"/>
</dbReference>
<gene>
    <name evidence="1" type="ORF">PGTG_11071</name>
</gene>
<keyword evidence="2" id="KW-1185">Reference proteome</keyword>
<reference key="1">
    <citation type="submission" date="2007-01" db="EMBL/GenBank/DDBJ databases">
        <title>The Genome Sequence of Puccinia graminis f. sp. tritici Strain CRL 75-36-700-3.</title>
        <authorList>
            <consortium name="The Broad Institute Genome Sequencing Platform"/>
            <person name="Birren B."/>
            <person name="Lander E."/>
            <person name="Galagan J."/>
            <person name="Nusbaum C."/>
            <person name="Devon K."/>
            <person name="Cuomo C."/>
            <person name="Jaffe D."/>
            <person name="Butler J."/>
            <person name="Alvarez P."/>
            <person name="Gnerre S."/>
            <person name="Grabherr M."/>
            <person name="Mauceli E."/>
            <person name="Brockman W."/>
            <person name="Young S."/>
            <person name="LaButti K."/>
            <person name="Sykes S."/>
            <person name="DeCaprio D."/>
            <person name="Crawford M."/>
            <person name="Koehrsen M."/>
            <person name="Engels R."/>
            <person name="Montgomery P."/>
            <person name="Pearson M."/>
            <person name="Howarth C."/>
            <person name="Larson L."/>
            <person name="White J."/>
            <person name="Zeng Q."/>
            <person name="Kodira C."/>
            <person name="Yandava C."/>
            <person name="Alvarado L."/>
            <person name="O'Leary S."/>
            <person name="Szabo L."/>
            <person name="Dean R."/>
            <person name="Schein J."/>
        </authorList>
    </citation>
    <scope>NUCLEOTIDE SEQUENCE</scope>
    <source>
        <strain>CRL 75-36-700-3</strain>
    </source>
</reference>
<organism evidence="1 2">
    <name type="scientific">Puccinia graminis f. sp. tritici (strain CRL 75-36-700-3 / race SCCL)</name>
    <name type="common">Black stem rust fungus</name>
    <dbReference type="NCBI Taxonomy" id="418459"/>
    <lineage>
        <taxon>Eukaryota</taxon>
        <taxon>Fungi</taxon>
        <taxon>Dikarya</taxon>
        <taxon>Basidiomycota</taxon>
        <taxon>Pucciniomycotina</taxon>
        <taxon>Pucciniomycetes</taxon>
        <taxon>Pucciniales</taxon>
        <taxon>Pucciniaceae</taxon>
        <taxon>Puccinia</taxon>
    </lineage>
</organism>
<dbReference type="RefSeq" id="XP_003330161.2">
    <property type="nucleotide sequence ID" value="XM_003330113.2"/>
</dbReference>
<accession>E3KNA6</accession>
<protein>
    <submittedName>
        <fullName evidence="1">Uncharacterized protein</fullName>
    </submittedName>
</protein>
<reference evidence="2" key="2">
    <citation type="journal article" date="2011" name="Proc. Natl. Acad. Sci. U.S.A.">
        <title>Obligate biotrophy features unraveled by the genomic analysis of rust fungi.</title>
        <authorList>
            <person name="Duplessis S."/>
            <person name="Cuomo C.A."/>
            <person name="Lin Y.-C."/>
            <person name="Aerts A."/>
            <person name="Tisserant E."/>
            <person name="Veneault-Fourrey C."/>
            <person name="Joly D.L."/>
            <person name="Hacquard S."/>
            <person name="Amselem J."/>
            <person name="Cantarel B.L."/>
            <person name="Chiu R."/>
            <person name="Coutinho P.M."/>
            <person name="Feau N."/>
            <person name="Field M."/>
            <person name="Frey P."/>
            <person name="Gelhaye E."/>
            <person name="Goldberg J."/>
            <person name="Grabherr M.G."/>
            <person name="Kodira C.D."/>
            <person name="Kohler A."/>
            <person name="Kuees U."/>
            <person name="Lindquist E.A."/>
            <person name="Lucas S.M."/>
            <person name="Mago R."/>
            <person name="Mauceli E."/>
            <person name="Morin E."/>
            <person name="Murat C."/>
            <person name="Pangilinan J.L."/>
            <person name="Park R."/>
            <person name="Pearson M."/>
            <person name="Quesneville H."/>
            <person name="Rouhier N."/>
            <person name="Sakthikumar S."/>
            <person name="Salamov A.A."/>
            <person name="Schmutz J."/>
            <person name="Selles B."/>
            <person name="Shapiro H."/>
            <person name="Tanguay P."/>
            <person name="Tuskan G.A."/>
            <person name="Henrissat B."/>
            <person name="Van de Peer Y."/>
            <person name="Rouze P."/>
            <person name="Ellis J.G."/>
            <person name="Dodds P.N."/>
            <person name="Schein J.E."/>
            <person name="Zhong S."/>
            <person name="Hamelin R.C."/>
            <person name="Grigoriev I.V."/>
            <person name="Szabo L.J."/>
            <person name="Martin F."/>
        </authorList>
    </citation>
    <scope>NUCLEOTIDE SEQUENCE [LARGE SCALE GENOMIC DNA]</scope>
    <source>
        <strain evidence="2">CRL 75-36-700-3 / race SCCL</strain>
    </source>
</reference>
<dbReference type="AlphaFoldDB" id="E3KNA6"/>
<sequence length="461" mass="51680">MTTFGDLPVEIHRLIANSCGDIGHGALTKFSLLNRYFQSLALPMMTSSATLDHLKDDDRKLQLFTHRFAPLHRTKLITLSLVLGRSQIPAAYSLDDGLDEIYANIISLLPLLKTLHVTISSGSDKGALEEGDFSMTLKAMQRLKHLEALTICQDQEDSSSASSTFVTDMLFDHLPRFKCLRKLKLERMDIVLPSNLTAQSDQSIHLTHLHLQSLRILKNPTAHIRGDLFTEFINFFSENIESLNIKDITLDLPSQPCQVVAPRLYNLGLSFSSTRSGDLAHKTNDEDSLEQLYRQVLENFSRSSSLESINICEPVGLAQYKLLHNRGGFRDVFQTKIGGIASTKRWGTERDRAGETNHNACRTEYNSLDASVACVLLYAPRVKCRRGQALWLGSRVRIVRAVARWTCPISPSPTVQTPGYTRLIAGVSWMVPILVTDQQNPVLRLRSFKNKGIHNAIRKDG</sequence>